<comment type="caution">
    <text evidence="1">The sequence shown here is derived from an EMBL/GenBank/DDBJ whole genome shotgun (WGS) entry which is preliminary data.</text>
</comment>
<dbReference type="InterPro" id="IPR036388">
    <property type="entry name" value="WH-like_DNA-bd_sf"/>
</dbReference>
<organism evidence="1 2">
    <name type="scientific">Phytomonospora endophytica</name>
    <dbReference type="NCBI Taxonomy" id="714109"/>
    <lineage>
        <taxon>Bacteria</taxon>
        <taxon>Bacillati</taxon>
        <taxon>Actinomycetota</taxon>
        <taxon>Actinomycetes</taxon>
        <taxon>Micromonosporales</taxon>
        <taxon>Micromonosporaceae</taxon>
        <taxon>Phytomonospora</taxon>
    </lineage>
</organism>
<protein>
    <submittedName>
        <fullName evidence="1">DNA-binding NarL/FixJ family response regulator</fullName>
    </submittedName>
</protein>
<sequence length="102" mass="12036">MTREDESFYRDLSVRASALLGVRFSPRHVKVAYLLWSGHDDERVAREVGCGRRTVQRDVASLAAMLGVRSRFAVAFELGRLWERLQRERPRESPYWRRRISE</sequence>
<proteinExistence type="predicted"/>
<reference evidence="1 2" key="1">
    <citation type="submission" date="2020-08" db="EMBL/GenBank/DDBJ databases">
        <title>Genomic Encyclopedia of Type Strains, Phase IV (KMG-IV): sequencing the most valuable type-strain genomes for metagenomic binning, comparative biology and taxonomic classification.</title>
        <authorList>
            <person name="Goeker M."/>
        </authorList>
    </citation>
    <scope>NUCLEOTIDE SEQUENCE [LARGE SCALE GENOMIC DNA]</scope>
    <source>
        <strain evidence="1 2">YIM 65646</strain>
    </source>
</reference>
<evidence type="ECO:0000313" key="2">
    <source>
        <dbReference type="Proteomes" id="UP000548476"/>
    </source>
</evidence>
<gene>
    <name evidence="1" type="ORF">HNR73_004522</name>
</gene>
<dbReference type="Proteomes" id="UP000548476">
    <property type="component" value="Unassembled WGS sequence"/>
</dbReference>
<dbReference type="EMBL" id="JACHGT010000009">
    <property type="protein sequence ID" value="MBB6036651.1"/>
    <property type="molecule type" value="Genomic_DNA"/>
</dbReference>
<keyword evidence="2" id="KW-1185">Reference proteome</keyword>
<name>A0A841FH53_9ACTN</name>
<accession>A0A841FH53</accession>
<dbReference type="InterPro" id="IPR016032">
    <property type="entry name" value="Sig_transdc_resp-reg_C-effctor"/>
</dbReference>
<dbReference type="RefSeq" id="WP_184789480.1">
    <property type="nucleotide sequence ID" value="NZ_BONT01000033.1"/>
</dbReference>
<evidence type="ECO:0000313" key="1">
    <source>
        <dbReference type="EMBL" id="MBB6036651.1"/>
    </source>
</evidence>
<dbReference type="SUPFAM" id="SSF46894">
    <property type="entry name" value="C-terminal effector domain of the bipartite response regulators"/>
    <property type="match status" value="1"/>
</dbReference>
<dbReference type="AlphaFoldDB" id="A0A841FH53"/>
<dbReference type="Gene3D" id="1.10.10.10">
    <property type="entry name" value="Winged helix-like DNA-binding domain superfamily/Winged helix DNA-binding domain"/>
    <property type="match status" value="1"/>
</dbReference>
<dbReference type="GO" id="GO:0003677">
    <property type="term" value="F:DNA binding"/>
    <property type="evidence" value="ECO:0007669"/>
    <property type="project" value="UniProtKB-KW"/>
</dbReference>
<dbReference type="GO" id="GO:0006355">
    <property type="term" value="P:regulation of DNA-templated transcription"/>
    <property type="evidence" value="ECO:0007669"/>
    <property type="project" value="InterPro"/>
</dbReference>
<keyword evidence="1" id="KW-0238">DNA-binding</keyword>